<dbReference type="Pfam" id="PF00293">
    <property type="entry name" value="NUDIX"/>
    <property type="match status" value="1"/>
</dbReference>
<dbReference type="FunFam" id="3.90.79.10:FF:000051">
    <property type="entry name" value="Probable NADH pyrophosphatase"/>
    <property type="match status" value="1"/>
</dbReference>
<dbReference type="PANTHER" id="PTHR42904">
    <property type="entry name" value="NUDIX HYDROLASE, NUDC SUBFAMILY"/>
    <property type="match status" value="1"/>
</dbReference>
<keyword evidence="5" id="KW-0479">Metal-binding</keyword>
<keyword evidence="12" id="KW-1185">Reference proteome</keyword>
<dbReference type="KEGG" id="geo:Geob_1930"/>
<evidence type="ECO:0000259" key="10">
    <source>
        <dbReference type="PROSITE" id="PS51462"/>
    </source>
</evidence>
<feature type="domain" description="Nudix hydrolase" evidence="10">
    <location>
        <begin position="160"/>
        <end position="282"/>
    </location>
</feature>
<evidence type="ECO:0000256" key="8">
    <source>
        <dbReference type="ARBA" id="ARBA00023027"/>
    </source>
</evidence>
<dbReference type="Gene3D" id="3.90.79.20">
    <property type="match status" value="1"/>
</dbReference>
<dbReference type="HOGENOM" id="CLU_037162_0_1_7"/>
<dbReference type="EC" id="3.6.1.22" evidence="4"/>
<dbReference type="PROSITE" id="PS00893">
    <property type="entry name" value="NUDIX_BOX"/>
    <property type="match status" value="1"/>
</dbReference>
<gene>
    <name evidence="11" type="primary">nudC</name>
    <name evidence="11" type="ordered locus">Geob_1930</name>
</gene>
<dbReference type="Pfam" id="PF09296">
    <property type="entry name" value="NUDIX-like"/>
    <property type="match status" value="1"/>
</dbReference>
<dbReference type="PROSITE" id="PS51462">
    <property type="entry name" value="NUDIX"/>
    <property type="match status" value="1"/>
</dbReference>
<dbReference type="InterPro" id="IPR050241">
    <property type="entry name" value="NAD-cap_RNA_hydrolase_NudC"/>
</dbReference>
<dbReference type="RefSeq" id="WP_012647016.1">
    <property type="nucleotide sequence ID" value="NC_011979.1"/>
</dbReference>
<dbReference type="Pfam" id="PF09297">
    <property type="entry name" value="Zn_ribbon_NUD"/>
    <property type="match status" value="1"/>
</dbReference>
<evidence type="ECO:0000256" key="2">
    <source>
        <dbReference type="ARBA" id="ARBA00001947"/>
    </source>
</evidence>
<dbReference type="SUPFAM" id="SSF55811">
    <property type="entry name" value="Nudix"/>
    <property type="match status" value="2"/>
</dbReference>
<dbReference type="STRING" id="316067.Geob_1930"/>
<protein>
    <recommendedName>
        <fullName evidence="4">NAD(+) diphosphatase</fullName>
        <ecNumber evidence="4">3.6.1.22</ecNumber>
    </recommendedName>
</protein>
<dbReference type="GO" id="GO:0019677">
    <property type="term" value="P:NAD+ catabolic process"/>
    <property type="evidence" value="ECO:0007669"/>
    <property type="project" value="TreeGrafter"/>
</dbReference>
<evidence type="ECO:0000256" key="3">
    <source>
        <dbReference type="ARBA" id="ARBA00009595"/>
    </source>
</evidence>
<accession>B9M821</accession>
<dbReference type="InterPro" id="IPR020084">
    <property type="entry name" value="NUDIX_hydrolase_CS"/>
</dbReference>
<dbReference type="InterPro" id="IPR015375">
    <property type="entry name" value="NADH_PPase-like_N"/>
</dbReference>
<dbReference type="InterPro" id="IPR049734">
    <property type="entry name" value="NudC-like_C"/>
</dbReference>
<dbReference type="InterPro" id="IPR015797">
    <property type="entry name" value="NUDIX_hydrolase-like_dom_sf"/>
</dbReference>
<evidence type="ECO:0000256" key="6">
    <source>
        <dbReference type="ARBA" id="ARBA00022801"/>
    </source>
</evidence>
<organism evidence="11 12">
    <name type="scientific">Geotalea daltonii (strain DSM 22248 / JCM 15807 / FRC-32)</name>
    <name type="common">Geobacter daltonii</name>
    <dbReference type="NCBI Taxonomy" id="316067"/>
    <lineage>
        <taxon>Bacteria</taxon>
        <taxon>Pseudomonadati</taxon>
        <taxon>Thermodesulfobacteriota</taxon>
        <taxon>Desulfuromonadia</taxon>
        <taxon>Geobacterales</taxon>
        <taxon>Geobacteraceae</taxon>
        <taxon>Geotalea</taxon>
    </lineage>
</organism>
<dbReference type="PANTHER" id="PTHR42904:SF6">
    <property type="entry name" value="NAD-CAPPED RNA HYDROLASE NUDT12"/>
    <property type="match status" value="1"/>
</dbReference>
<dbReference type="GO" id="GO:0035529">
    <property type="term" value="F:NADH pyrophosphatase activity"/>
    <property type="evidence" value="ECO:0007669"/>
    <property type="project" value="TreeGrafter"/>
</dbReference>
<dbReference type="GO" id="GO:0006742">
    <property type="term" value="P:NADP+ catabolic process"/>
    <property type="evidence" value="ECO:0007669"/>
    <property type="project" value="TreeGrafter"/>
</dbReference>
<evidence type="ECO:0000256" key="9">
    <source>
        <dbReference type="ARBA" id="ARBA00023679"/>
    </source>
</evidence>
<evidence type="ECO:0000256" key="5">
    <source>
        <dbReference type="ARBA" id="ARBA00022723"/>
    </source>
</evidence>
<dbReference type="CDD" id="cd03429">
    <property type="entry name" value="NUDIX_NADH_pyrophosphatase_Nudt13"/>
    <property type="match status" value="1"/>
</dbReference>
<evidence type="ECO:0000313" key="12">
    <source>
        <dbReference type="Proteomes" id="UP000007721"/>
    </source>
</evidence>
<evidence type="ECO:0000256" key="1">
    <source>
        <dbReference type="ARBA" id="ARBA00001946"/>
    </source>
</evidence>
<dbReference type="NCBIfam" id="NF001299">
    <property type="entry name" value="PRK00241.1"/>
    <property type="match status" value="1"/>
</dbReference>
<comment type="cofactor">
    <cofactor evidence="2">
        <name>Zn(2+)</name>
        <dbReference type="ChEBI" id="CHEBI:29105"/>
    </cofactor>
</comment>
<evidence type="ECO:0000256" key="7">
    <source>
        <dbReference type="ARBA" id="ARBA00022842"/>
    </source>
</evidence>
<reference evidence="11 12" key="1">
    <citation type="submission" date="2009-01" db="EMBL/GenBank/DDBJ databases">
        <title>Complete sequence of Geobacter sp. FRC-32.</title>
        <authorList>
            <consortium name="US DOE Joint Genome Institute"/>
            <person name="Lucas S."/>
            <person name="Copeland A."/>
            <person name="Lapidus A."/>
            <person name="Glavina del Rio T."/>
            <person name="Dalin E."/>
            <person name="Tice H."/>
            <person name="Bruce D."/>
            <person name="Goodwin L."/>
            <person name="Pitluck S."/>
            <person name="Saunders E."/>
            <person name="Brettin T."/>
            <person name="Detter J.C."/>
            <person name="Han C."/>
            <person name="Larimer F."/>
            <person name="Land M."/>
            <person name="Hauser L."/>
            <person name="Kyrpides N."/>
            <person name="Ovchinnikova G."/>
            <person name="Kostka J."/>
            <person name="Richardson P."/>
        </authorList>
    </citation>
    <scope>NUCLEOTIDE SEQUENCE [LARGE SCALE GENOMIC DNA]</scope>
    <source>
        <strain evidence="12">DSM 22248 / JCM 15807 / FRC-32</strain>
    </source>
</reference>
<dbReference type="eggNOG" id="COG2816">
    <property type="taxonomic scope" value="Bacteria"/>
</dbReference>
<sequence>MKYPSAVNLPFNGEIIKDRFTLARPGEGRGDGPGYWIIIQGNAMVVKEEQGAISLHEGTLPSWLEAKSEPLCFGYWQNSPIYGVVVGKNQILPAPYVAEPFNAAEDDRLDDSFLTLGGLALQTLHWERNSAVCSRCGGSLQRIENTWGKRCQSCAYEHFPHISPCVIVLVKRGDQFLLGRKSVWPEGRYSLIAGFLDFGESLEECVHREVMEEAGVEVENLHYVGSQNWPFPSQLMAGFVADYAGGEINIDGEELEDVRWFSRDAMPPSLPAKRSIARWIIDSYT</sequence>
<proteinExistence type="inferred from homology"/>
<dbReference type="GO" id="GO:0046872">
    <property type="term" value="F:metal ion binding"/>
    <property type="evidence" value="ECO:0007669"/>
    <property type="project" value="UniProtKB-KW"/>
</dbReference>
<dbReference type="InterPro" id="IPR015376">
    <property type="entry name" value="Znr_NADH_PPase"/>
</dbReference>
<dbReference type="EMBL" id="CP001390">
    <property type="protein sequence ID" value="ACM20287.1"/>
    <property type="molecule type" value="Genomic_DNA"/>
</dbReference>
<dbReference type="Gene3D" id="3.90.79.10">
    <property type="entry name" value="Nucleoside Triphosphate Pyrophosphohydrolase"/>
    <property type="match status" value="1"/>
</dbReference>
<evidence type="ECO:0000313" key="11">
    <source>
        <dbReference type="EMBL" id="ACM20287.1"/>
    </source>
</evidence>
<comment type="cofactor">
    <cofactor evidence="1">
        <name>Mg(2+)</name>
        <dbReference type="ChEBI" id="CHEBI:18420"/>
    </cofactor>
</comment>
<comment type="similarity">
    <text evidence="3">Belongs to the Nudix hydrolase family. NudC subfamily.</text>
</comment>
<dbReference type="Proteomes" id="UP000007721">
    <property type="component" value="Chromosome"/>
</dbReference>
<evidence type="ECO:0000256" key="4">
    <source>
        <dbReference type="ARBA" id="ARBA00012381"/>
    </source>
</evidence>
<keyword evidence="8" id="KW-0520">NAD</keyword>
<dbReference type="OrthoDB" id="9791656at2"/>
<keyword evidence="6" id="KW-0378">Hydrolase</keyword>
<keyword evidence="7" id="KW-0460">Magnesium</keyword>
<dbReference type="GO" id="GO:0005829">
    <property type="term" value="C:cytosol"/>
    <property type="evidence" value="ECO:0007669"/>
    <property type="project" value="TreeGrafter"/>
</dbReference>
<dbReference type="InterPro" id="IPR000086">
    <property type="entry name" value="NUDIX_hydrolase_dom"/>
</dbReference>
<name>B9M821_GEODF</name>
<comment type="catalytic activity">
    <reaction evidence="9">
        <text>a 5'-end NAD(+)-phospho-ribonucleoside in mRNA + H2O = a 5'-end phospho-adenosine-phospho-ribonucleoside in mRNA + beta-nicotinamide D-ribonucleotide + 2 H(+)</text>
        <dbReference type="Rhea" id="RHEA:60876"/>
        <dbReference type="Rhea" id="RHEA-COMP:15698"/>
        <dbReference type="Rhea" id="RHEA-COMP:15719"/>
        <dbReference type="ChEBI" id="CHEBI:14649"/>
        <dbReference type="ChEBI" id="CHEBI:15377"/>
        <dbReference type="ChEBI" id="CHEBI:15378"/>
        <dbReference type="ChEBI" id="CHEBI:144029"/>
        <dbReference type="ChEBI" id="CHEBI:144051"/>
    </reaction>
    <physiologicalReaction direction="left-to-right" evidence="9">
        <dbReference type="Rhea" id="RHEA:60877"/>
    </physiologicalReaction>
</comment>
<dbReference type="AlphaFoldDB" id="B9M821"/>